<feature type="compositionally biased region" description="Low complexity" evidence="1">
    <location>
        <begin position="178"/>
        <end position="197"/>
    </location>
</feature>
<evidence type="ECO:0000313" key="5">
    <source>
        <dbReference type="Proteomes" id="UP000075515"/>
    </source>
</evidence>
<name>A0A150RRI1_SORCE</name>
<gene>
    <name evidence="4" type="ORF">BE18_31235</name>
</gene>
<evidence type="ECO:0000259" key="3">
    <source>
        <dbReference type="PROSITE" id="PS50914"/>
    </source>
</evidence>
<feature type="domain" description="BON" evidence="3">
    <location>
        <begin position="264"/>
        <end position="332"/>
    </location>
</feature>
<dbReference type="AlphaFoldDB" id="A0A150RRI1"/>
<feature type="compositionally biased region" description="Polar residues" evidence="1">
    <location>
        <begin position="153"/>
        <end position="166"/>
    </location>
</feature>
<feature type="compositionally biased region" description="Basic and acidic residues" evidence="1">
    <location>
        <begin position="30"/>
        <end position="44"/>
    </location>
</feature>
<feature type="chain" id="PRO_5007568340" description="BON domain-containing protein" evidence="2">
    <location>
        <begin position="21"/>
        <end position="334"/>
    </location>
</feature>
<sequence length="334" mass="35492">MSYRCTMSRIRWFSGSTVLAIALVGTACRSESERAEGAVREPGDRTTSNKIAPPEGQNQKPGQEPRGQAERVGDKAEQLAREGQELGREAREQAERVGEKAEQLAERGREVGREANEQMNRVGEQTGALKDDRGSGAREQAAPTPAPRDQGAAQGQTQGREAQGHTQGREAQGHTQGREAQGQTQGRAAQGQTQGREAQGHTQGREAQGQTGGARDKDQAGGAAASTRDAWTQEAKDNDYQVSFNRDGSVVATKEAKGSGERLADEALRNAVGGKLADSDHETVKKLSVTVHNGVVTLQGNVASVKEATEAVKEAMEAKGVTKVISQIRYGSSP</sequence>
<dbReference type="EMBL" id="JEMC01003216">
    <property type="protein sequence ID" value="KYF82882.1"/>
    <property type="molecule type" value="Genomic_DNA"/>
</dbReference>
<comment type="caution">
    <text evidence="4">The sequence shown here is derived from an EMBL/GenBank/DDBJ whole genome shotgun (WGS) entry which is preliminary data.</text>
</comment>
<dbReference type="PROSITE" id="PS51257">
    <property type="entry name" value="PROKAR_LIPOPROTEIN"/>
    <property type="match status" value="1"/>
</dbReference>
<evidence type="ECO:0000256" key="2">
    <source>
        <dbReference type="SAM" id="SignalP"/>
    </source>
</evidence>
<dbReference type="Pfam" id="PF04972">
    <property type="entry name" value="BON"/>
    <property type="match status" value="1"/>
</dbReference>
<reference evidence="4 5" key="1">
    <citation type="submission" date="2014-02" db="EMBL/GenBank/DDBJ databases">
        <title>The small core and large imbalanced accessory genome model reveals a collaborative survival strategy of Sorangium cellulosum strains in nature.</title>
        <authorList>
            <person name="Han K."/>
            <person name="Peng R."/>
            <person name="Blom J."/>
            <person name="Li Y.-Z."/>
        </authorList>
    </citation>
    <scope>NUCLEOTIDE SEQUENCE [LARGE SCALE GENOMIC DNA]</scope>
    <source>
        <strain evidence="4 5">So0149</strain>
    </source>
</reference>
<keyword evidence="2" id="KW-0732">Signal</keyword>
<accession>A0A150RRI1</accession>
<feature type="compositionally biased region" description="Polar residues" evidence="1">
    <location>
        <begin position="45"/>
        <end position="61"/>
    </location>
</feature>
<protein>
    <recommendedName>
        <fullName evidence="3">BON domain-containing protein</fullName>
    </recommendedName>
</protein>
<evidence type="ECO:0000313" key="4">
    <source>
        <dbReference type="EMBL" id="KYF82882.1"/>
    </source>
</evidence>
<dbReference type="Gene3D" id="3.30.1340.30">
    <property type="match status" value="1"/>
</dbReference>
<dbReference type="PROSITE" id="PS50914">
    <property type="entry name" value="BON"/>
    <property type="match status" value="1"/>
</dbReference>
<proteinExistence type="predicted"/>
<organism evidence="4 5">
    <name type="scientific">Sorangium cellulosum</name>
    <name type="common">Polyangium cellulosum</name>
    <dbReference type="NCBI Taxonomy" id="56"/>
    <lineage>
        <taxon>Bacteria</taxon>
        <taxon>Pseudomonadati</taxon>
        <taxon>Myxococcota</taxon>
        <taxon>Polyangia</taxon>
        <taxon>Polyangiales</taxon>
        <taxon>Polyangiaceae</taxon>
        <taxon>Sorangium</taxon>
    </lineage>
</organism>
<dbReference type="InterPro" id="IPR007055">
    <property type="entry name" value="BON_dom"/>
</dbReference>
<evidence type="ECO:0000256" key="1">
    <source>
        <dbReference type="SAM" id="MobiDB-lite"/>
    </source>
</evidence>
<feature type="region of interest" description="Disordered" evidence="1">
    <location>
        <begin position="29"/>
        <end position="239"/>
    </location>
</feature>
<feature type="signal peptide" evidence="2">
    <location>
        <begin position="1"/>
        <end position="20"/>
    </location>
</feature>
<feature type="compositionally biased region" description="Basic and acidic residues" evidence="1">
    <location>
        <begin position="67"/>
        <end position="116"/>
    </location>
</feature>
<dbReference type="Proteomes" id="UP000075515">
    <property type="component" value="Unassembled WGS sequence"/>
</dbReference>